<accession>A0AAD4SNA0</accession>
<evidence type="ECO:0000313" key="1">
    <source>
        <dbReference type="EMBL" id="KAI3916057.1"/>
    </source>
</evidence>
<organism evidence="1 2">
    <name type="scientific">Papaver atlanticum</name>
    <dbReference type="NCBI Taxonomy" id="357466"/>
    <lineage>
        <taxon>Eukaryota</taxon>
        <taxon>Viridiplantae</taxon>
        <taxon>Streptophyta</taxon>
        <taxon>Embryophyta</taxon>
        <taxon>Tracheophyta</taxon>
        <taxon>Spermatophyta</taxon>
        <taxon>Magnoliopsida</taxon>
        <taxon>Ranunculales</taxon>
        <taxon>Papaveraceae</taxon>
        <taxon>Papaveroideae</taxon>
        <taxon>Papaver</taxon>
    </lineage>
</organism>
<dbReference type="EMBL" id="JAJJMB010009125">
    <property type="protein sequence ID" value="KAI3916057.1"/>
    <property type="molecule type" value="Genomic_DNA"/>
</dbReference>
<gene>
    <name evidence="1" type="ORF">MKW98_004498</name>
</gene>
<proteinExistence type="predicted"/>
<evidence type="ECO:0000313" key="2">
    <source>
        <dbReference type="Proteomes" id="UP001202328"/>
    </source>
</evidence>
<sequence>MYRERMADDTKNQILEGGSGQEMEIGNMEMLMKSMADMRQHQRLLEERLGILPPRHNSVDAGQNSMQEDITMLVRNQNQPGQLFQQYLKLAPEEFSGSPPDPENAEEWLINAEHILGHVSNDKGDKHESAMFFHP</sequence>
<dbReference type="AlphaFoldDB" id="A0AAD4SNA0"/>
<keyword evidence="2" id="KW-1185">Reference proteome</keyword>
<protein>
    <submittedName>
        <fullName evidence="1">Uncharacterized protein</fullName>
    </submittedName>
</protein>
<reference evidence="1" key="1">
    <citation type="submission" date="2022-04" db="EMBL/GenBank/DDBJ databases">
        <title>A functionally conserved STORR gene fusion in Papaver species that diverged 16.8 million years ago.</title>
        <authorList>
            <person name="Catania T."/>
        </authorList>
    </citation>
    <scope>NUCLEOTIDE SEQUENCE</scope>
    <source>
        <strain evidence="1">S-188037</strain>
    </source>
</reference>
<comment type="caution">
    <text evidence="1">The sequence shown here is derived from an EMBL/GenBank/DDBJ whole genome shotgun (WGS) entry which is preliminary data.</text>
</comment>
<dbReference type="Proteomes" id="UP001202328">
    <property type="component" value="Unassembled WGS sequence"/>
</dbReference>
<name>A0AAD4SNA0_9MAGN</name>